<accession>A0A1J4K175</accession>
<evidence type="ECO:0000256" key="1">
    <source>
        <dbReference type="ARBA" id="ARBA00022741"/>
    </source>
</evidence>
<dbReference type="GO" id="GO:0005525">
    <property type="term" value="F:GTP binding"/>
    <property type="evidence" value="ECO:0007669"/>
    <property type="project" value="InterPro"/>
</dbReference>
<reference evidence="2" key="1">
    <citation type="submission" date="2016-10" db="EMBL/GenBank/DDBJ databases">
        <authorList>
            <person name="Benchimol M."/>
            <person name="Almeida L.G."/>
            <person name="Vasconcelos A.T."/>
            <person name="Perreira-Neves A."/>
            <person name="Rosa I.A."/>
            <person name="Tasca T."/>
            <person name="Bogo M.R."/>
            <person name="de Souza W."/>
        </authorList>
    </citation>
    <scope>NUCLEOTIDE SEQUENCE [LARGE SCALE GENOMIC DNA]</scope>
    <source>
        <strain evidence="2">K</strain>
    </source>
</reference>
<dbReference type="Proteomes" id="UP000179807">
    <property type="component" value="Unassembled WGS sequence"/>
</dbReference>
<dbReference type="RefSeq" id="XP_068358123.1">
    <property type="nucleotide sequence ID" value="XM_068505500.1"/>
</dbReference>
<dbReference type="InterPro" id="IPR001806">
    <property type="entry name" value="Small_GTPase"/>
</dbReference>
<organism evidence="2 3">
    <name type="scientific">Tritrichomonas foetus</name>
    <dbReference type="NCBI Taxonomy" id="1144522"/>
    <lineage>
        <taxon>Eukaryota</taxon>
        <taxon>Metamonada</taxon>
        <taxon>Parabasalia</taxon>
        <taxon>Tritrichomonadida</taxon>
        <taxon>Tritrichomonadidae</taxon>
        <taxon>Tritrichomonas</taxon>
    </lineage>
</organism>
<protein>
    <submittedName>
        <fullName evidence="2">Ras-related protein Rab-6B</fullName>
    </submittedName>
</protein>
<dbReference type="PANTHER" id="PTHR47978">
    <property type="match status" value="1"/>
</dbReference>
<dbReference type="CDD" id="cd00154">
    <property type="entry name" value="Rab"/>
    <property type="match status" value="1"/>
</dbReference>
<keyword evidence="3" id="KW-1185">Reference proteome</keyword>
<keyword evidence="1" id="KW-0547">Nucleotide-binding</keyword>
<comment type="caution">
    <text evidence="2">The sequence shown here is derived from an EMBL/GenBank/DDBJ whole genome shotgun (WGS) entry which is preliminary data.</text>
</comment>
<dbReference type="PRINTS" id="PR00449">
    <property type="entry name" value="RASTRNSFRMNG"/>
</dbReference>
<dbReference type="SMART" id="SM00175">
    <property type="entry name" value="RAB"/>
    <property type="match status" value="1"/>
</dbReference>
<dbReference type="InterPro" id="IPR005225">
    <property type="entry name" value="Small_GTP-bd"/>
</dbReference>
<gene>
    <name evidence="2" type="primary">RAB6B</name>
    <name evidence="2" type="ORF">TRFO_27367</name>
</gene>
<dbReference type="SMART" id="SM00173">
    <property type="entry name" value="RAS"/>
    <property type="match status" value="1"/>
</dbReference>
<dbReference type="NCBIfam" id="TIGR00231">
    <property type="entry name" value="small_GTP"/>
    <property type="match status" value="1"/>
</dbReference>
<evidence type="ECO:0000313" key="3">
    <source>
        <dbReference type="Proteomes" id="UP000179807"/>
    </source>
</evidence>
<dbReference type="InterPro" id="IPR027417">
    <property type="entry name" value="P-loop_NTPase"/>
</dbReference>
<dbReference type="Gene3D" id="3.40.50.300">
    <property type="entry name" value="P-loop containing nucleotide triphosphate hydrolases"/>
    <property type="match status" value="1"/>
</dbReference>
<dbReference type="AlphaFoldDB" id="A0A1J4K175"/>
<dbReference type="GO" id="GO:0003924">
    <property type="term" value="F:GTPase activity"/>
    <property type="evidence" value="ECO:0007669"/>
    <property type="project" value="InterPro"/>
</dbReference>
<dbReference type="PROSITE" id="PS51419">
    <property type="entry name" value="RAB"/>
    <property type="match status" value="1"/>
</dbReference>
<proteinExistence type="predicted"/>
<dbReference type="Pfam" id="PF00071">
    <property type="entry name" value="Ras"/>
    <property type="match status" value="1"/>
</dbReference>
<dbReference type="VEuPathDB" id="TrichDB:TRFO_27367"/>
<evidence type="ECO:0000313" key="2">
    <source>
        <dbReference type="EMBL" id="OHT04987.1"/>
    </source>
</evidence>
<sequence>MCEEIHCKVAVIGKEHVGKTSIIKRWIENEFDENNVSTIGTTKMSKTIEIGDKRIEIILMDTAGQEVYMSMADFYIRDVNLVMLCLDPSENNAKEGLIKWKEIADKYHPPEKMFLVSTKYDVWHDKPPLLIKEIKMLLKEIGVKEHFITSALTGYGIDELFQCVGNMFLNSSGDEMNHQAGIDINSTQSQEKKCC</sequence>
<dbReference type="GeneID" id="94840204"/>
<dbReference type="EMBL" id="MLAK01000773">
    <property type="protein sequence ID" value="OHT04987.1"/>
    <property type="molecule type" value="Genomic_DNA"/>
</dbReference>
<dbReference type="SUPFAM" id="SSF52540">
    <property type="entry name" value="P-loop containing nucleoside triphosphate hydrolases"/>
    <property type="match status" value="1"/>
</dbReference>
<dbReference type="SMART" id="SM00174">
    <property type="entry name" value="RHO"/>
    <property type="match status" value="1"/>
</dbReference>
<name>A0A1J4K175_9EUKA</name>